<evidence type="ECO:0000256" key="2">
    <source>
        <dbReference type="ARBA" id="ARBA00023315"/>
    </source>
</evidence>
<dbReference type="InterPro" id="IPR016181">
    <property type="entry name" value="Acyl_CoA_acyltransferase"/>
</dbReference>
<dbReference type="AlphaFoldDB" id="T1D4N9"/>
<proteinExistence type="predicted"/>
<accession>T1D4N9</accession>
<dbReference type="PROSITE" id="PS51186">
    <property type="entry name" value="GNAT"/>
    <property type="match status" value="1"/>
</dbReference>
<evidence type="ECO:0000313" key="4">
    <source>
        <dbReference type="EMBL" id="EQD76474.1"/>
    </source>
</evidence>
<keyword evidence="1 4" id="KW-0808">Transferase</keyword>
<organism evidence="4">
    <name type="scientific">mine drainage metagenome</name>
    <dbReference type="NCBI Taxonomy" id="410659"/>
    <lineage>
        <taxon>unclassified sequences</taxon>
        <taxon>metagenomes</taxon>
        <taxon>ecological metagenomes</taxon>
    </lineage>
</organism>
<comment type="caution">
    <text evidence="4">The sequence shown here is derived from an EMBL/GenBank/DDBJ whole genome shotgun (WGS) entry which is preliminary data.</text>
</comment>
<reference evidence="4" key="1">
    <citation type="submission" date="2013-08" db="EMBL/GenBank/DDBJ databases">
        <authorList>
            <person name="Mendez C."/>
            <person name="Richter M."/>
            <person name="Ferrer M."/>
            <person name="Sanchez J."/>
        </authorList>
    </citation>
    <scope>NUCLEOTIDE SEQUENCE</scope>
</reference>
<sequence length="173" mass="19974">MEKWFRKEEEDIASTDPSVLIRQLPREYGHLYAAFTLRGIRQHRGFILVAERAGHPVGFLSGIVVPMPPATMMMEVRPWLEGYVLDVYVEAKARGQGIAGSLFTAAERRFRAWGCDHVAVNVLVSNRIARRAYRSMGYSEWELKLHKQIGPPIATWEQVRRRRRRMPRGLSLD</sequence>
<dbReference type="PANTHER" id="PTHR43420">
    <property type="entry name" value="ACETYLTRANSFERASE"/>
    <property type="match status" value="1"/>
</dbReference>
<protein>
    <submittedName>
        <fullName evidence="4">GCN5-related N-acetyltransferase domain protein</fullName>
    </submittedName>
</protein>
<keyword evidence="2" id="KW-0012">Acyltransferase</keyword>
<dbReference type="PANTHER" id="PTHR43420:SF12">
    <property type="entry name" value="N-ACETYLTRANSFERASE DOMAIN-CONTAINING PROTEIN"/>
    <property type="match status" value="1"/>
</dbReference>
<dbReference type="Pfam" id="PF00583">
    <property type="entry name" value="Acetyltransf_1"/>
    <property type="match status" value="1"/>
</dbReference>
<evidence type="ECO:0000259" key="3">
    <source>
        <dbReference type="PROSITE" id="PS51186"/>
    </source>
</evidence>
<evidence type="ECO:0000256" key="1">
    <source>
        <dbReference type="ARBA" id="ARBA00022679"/>
    </source>
</evidence>
<dbReference type="InterPro" id="IPR000182">
    <property type="entry name" value="GNAT_dom"/>
</dbReference>
<dbReference type="GO" id="GO:0016747">
    <property type="term" value="F:acyltransferase activity, transferring groups other than amino-acyl groups"/>
    <property type="evidence" value="ECO:0007669"/>
    <property type="project" value="InterPro"/>
</dbReference>
<gene>
    <name evidence="4" type="ORF">B1B_01658</name>
</gene>
<dbReference type="EMBL" id="AUZY01001051">
    <property type="protein sequence ID" value="EQD76474.1"/>
    <property type="molecule type" value="Genomic_DNA"/>
</dbReference>
<feature type="domain" description="N-acetyltransferase" evidence="3">
    <location>
        <begin position="7"/>
        <end position="162"/>
    </location>
</feature>
<dbReference type="SUPFAM" id="SSF55729">
    <property type="entry name" value="Acyl-CoA N-acyltransferases (Nat)"/>
    <property type="match status" value="1"/>
</dbReference>
<reference evidence="4" key="2">
    <citation type="journal article" date="2014" name="ISME J.">
        <title>Microbial stratification in low pH oxic and suboxic macroscopic growths along an acid mine drainage.</title>
        <authorList>
            <person name="Mendez-Garcia C."/>
            <person name="Mesa V."/>
            <person name="Sprenger R.R."/>
            <person name="Richter M."/>
            <person name="Diez M.S."/>
            <person name="Solano J."/>
            <person name="Bargiela R."/>
            <person name="Golyshina O.V."/>
            <person name="Manteca A."/>
            <person name="Ramos J.L."/>
            <person name="Gallego J.R."/>
            <person name="Llorente I."/>
            <person name="Martins Dos Santos V.A."/>
            <person name="Jensen O.N."/>
            <person name="Pelaez A.I."/>
            <person name="Sanchez J."/>
            <person name="Ferrer M."/>
        </authorList>
    </citation>
    <scope>NUCLEOTIDE SEQUENCE</scope>
</reference>
<dbReference type="InterPro" id="IPR050680">
    <property type="entry name" value="YpeA/RimI_acetyltransf"/>
</dbReference>
<name>T1D4N9_9ZZZZ</name>
<dbReference type="Gene3D" id="3.40.630.30">
    <property type="match status" value="1"/>
</dbReference>
<dbReference type="CDD" id="cd04301">
    <property type="entry name" value="NAT_SF"/>
    <property type="match status" value="1"/>
</dbReference>